<keyword evidence="5" id="KW-0234">DNA repair</keyword>
<evidence type="ECO:0000256" key="2">
    <source>
        <dbReference type="ARBA" id="ARBA00006661"/>
    </source>
</evidence>
<dbReference type="EMBL" id="WNWR01000089">
    <property type="protein sequence ID" value="KAE9991581.1"/>
    <property type="molecule type" value="Genomic_DNA"/>
</dbReference>
<evidence type="ECO:0000256" key="8">
    <source>
        <dbReference type="SAM" id="MobiDB-lite"/>
    </source>
</evidence>
<feature type="compositionally biased region" description="Basic and acidic residues" evidence="8">
    <location>
        <begin position="250"/>
        <end position="259"/>
    </location>
</feature>
<protein>
    <recommendedName>
        <fullName evidence="7">Structure-specific endonuclease subunit SLX4</fullName>
    </recommendedName>
</protein>
<gene>
    <name evidence="9" type="ORF">EG327_011349</name>
</gene>
<organism evidence="9 10">
    <name type="scientific">Venturia inaequalis</name>
    <name type="common">Apple scab fungus</name>
    <dbReference type="NCBI Taxonomy" id="5025"/>
    <lineage>
        <taxon>Eukaryota</taxon>
        <taxon>Fungi</taxon>
        <taxon>Dikarya</taxon>
        <taxon>Ascomycota</taxon>
        <taxon>Pezizomycotina</taxon>
        <taxon>Dothideomycetes</taxon>
        <taxon>Pleosporomycetidae</taxon>
        <taxon>Venturiales</taxon>
        <taxon>Venturiaceae</taxon>
        <taxon>Venturia</taxon>
    </lineage>
</organism>
<feature type="region of interest" description="Disordered" evidence="8">
    <location>
        <begin position="726"/>
        <end position="753"/>
    </location>
</feature>
<evidence type="ECO:0000256" key="4">
    <source>
        <dbReference type="ARBA" id="ARBA00023172"/>
    </source>
</evidence>
<feature type="region of interest" description="Disordered" evidence="8">
    <location>
        <begin position="113"/>
        <end position="329"/>
    </location>
</feature>
<keyword evidence="3" id="KW-0227">DNA damage</keyword>
<dbReference type="GO" id="GO:0006310">
    <property type="term" value="P:DNA recombination"/>
    <property type="evidence" value="ECO:0007669"/>
    <property type="project" value="UniProtKB-KW"/>
</dbReference>
<feature type="compositionally biased region" description="Basic and acidic residues" evidence="8">
    <location>
        <begin position="188"/>
        <end position="209"/>
    </location>
</feature>
<comment type="caution">
    <text evidence="9">The sequence shown here is derived from an EMBL/GenBank/DDBJ whole genome shotgun (WGS) entry which is preliminary data.</text>
</comment>
<feature type="compositionally biased region" description="Low complexity" evidence="8">
    <location>
        <begin position="35"/>
        <end position="47"/>
    </location>
</feature>
<evidence type="ECO:0000256" key="7">
    <source>
        <dbReference type="ARBA" id="ARBA00029496"/>
    </source>
</evidence>
<keyword evidence="4" id="KW-0233">DNA recombination</keyword>
<dbReference type="GO" id="GO:0006260">
    <property type="term" value="P:DNA replication"/>
    <property type="evidence" value="ECO:0007669"/>
    <property type="project" value="InterPro"/>
</dbReference>
<feature type="compositionally biased region" description="Polar residues" evidence="8">
    <location>
        <begin position="175"/>
        <end position="186"/>
    </location>
</feature>
<dbReference type="AlphaFoldDB" id="A0A8H3VPH8"/>
<feature type="region of interest" description="Disordered" evidence="8">
    <location>
        <begin position="480"/>
        <end position="506"/>
    </location>
</feature>
<feature type="compositionally biased region" description="Basic residues" evidence="8">
    <location>
        <begin position="866"/>
        <end position="875"/>
    </location>
</feature>
<evidence type="ECO:0000256" key="1">
    <source>
        <dbReference type="ARBA" id="ARBA00004123"/>
    </source>
</evidence>
<evidence type="ECO:0000256" key="5">
    <source>
        <dbReference type="ARBA" id="ARBA00023204"/>
    </source>
</evidence>
<feature type="compositionally biased region" description="Basic and acidic residues" evidence="8">
    <location>
        <begin position="893"/>
        <end position="905"/>
    </location>
</feature>
<feature type="compositionally biased region" description="Basic and acidic residues" evidence="8">
    <location>
        <begin position="150"/>
        <end position="161"/>
    </location>
</feature>
<feature type="compositionally biased region" description="Polar residues" evidence="8">
    <location>
        <begin position="824"/>
        <end position="854"/>
    </location>
</feature>
<feature type="region of interest" description="Disordered" evidence="8">
    <location>
        <begin position="1"/>
        <end position="79"/>
    </location>
</feature>
<feature type="compositionally biased region" description="Polar residues" evidence="8">
    <location>
        <begin position="224"/>
        <end position="236"/>
    </location>
</feature>
<keyword evidence="6" id="KW-0539">Nucleus</keyword>
<comment type="similarity">
    <text evidence="2">Belongs to the SLX4 family.</text>
</comment>
<feature type="region of interest" description="Disordered" evidence="8">
    <location>
        <begin position="678"/>
        <end position="707"/>
    </location>
</feature>
<dbReference type="Pfam" id="PF09494">
    <property type="entry name" value="Slx4"/>
    <property type="match status" value="1"/>
</dbReference>
<comment type="subcellular location">
    <subcellularLocation>
        <location evidence="1">Nucleus</location>
    </subcellularLocation>
</comment>
<name>A0A8H3VPH8_VENIN</name>
<sequence>MASTEIVVLHSSPPHQQRDKEPVTTPPPLHYVPNSSSSDGSSLPSVSKLWKKWDPKQKEAGSSRVSPLPHGSRLKDGLHASALPTTASFGFQNVKSMVGSTELSIEEGIVDVRDGKSTGGKPTSVKEIGDAAKLKEPSAPAKTKTRTKSKPGEDPGTEKGVKTKAKRTSRAKVATINTEGTVSNHFEQGIERQRIGAEKPHDTAKEEKAKAKRKPRAKPVVSTHFDQNNAIETSIGRTAVPITNKRKRKNIDDTEEKSKSIQHASQEGDAKAPKSRNKTGKASTHFTIEDVSGESRNKTSTKAVSIVPESHEPLDIAEKRKKSWTPVPDTVPAQLKLRGHDIYEVPSSSQPPTPVGAKPDFRSMIGSFGFDSRSDTRSTSPEKVDIVGWNKRRRIELIDDTILAPTESASTTNAPDILEPKVATAKQAKKKSPKKAAFSITNKVIDKYARPVIENTSIFFAPRVEPPVKAAGPKKAATLVKTKKAPRARPKGPIKPRASKKAAEEGTKVVKSKAKAKTSKPKKVIDMGQKLISPSGIASRTEQQNVMFGTSSQLLTGDSPNTLRQLRDALRESEMMTSIEEEPTCTAPVHRRLARGIRHTSGKLWARQAESFDENSTASELPNLHVSRGPNLPVATEERANNFDLPRANIEPVDLMPLQCTDHESQTLSDEIEAMDFDNDLESPSNQGVRAGGFMPTQSNLEDRNDSNWYDVSSAQALLEESLHNHKPRQPGLEERDASQRQTLPSTPALPEDETQIEPMQYSFAEEESPDWHDLSFSAALAKGHDSIGLQKSPSTGERTTKLTSKRAAAAPAMRSSLFASVVPSASRTALRPLSTNTKSHNKSSPSNKVTTKSAAVASNGAAFSPKKKRGRLPKSKTIEEKPTLVLQSTPKKQNDTADEWHDINDEIMDSDPDMTPSPRRRGKKAPPSPLPDLVSNAIEAVTKRSNGALANANHPQWPEIQAKLFPDITLVVKGQTRSLGGQKLTWYEKMLMYDPIVIEDLTAFVNAEGLRITIKEKEEDIRGWMVQKWCEDNSVCCLWKEGLRGGVKTKY</sequence>
<feature type="compositionally biased region" description="Basic and acidic residues" evidence="8">
    <location>
        <begin position="127"/>
        <end position="136"/>
    </location>
</feature>
<evidence type="ECO:0000313" key="9">
    <source>
        <dbReference type="EMBL" id="KAE9991581.1"/>
    </source>
</evidence>
<feature type="region of interest" description="Disordered" evidence="8">
    <location>
        <begin position="786"/>
        <end position="934"/>
    </location>
</feature>
<feature type="compositionally biased region" description="Basic and acidic residues" evidence="8">
    <location>
        <begin position="309"/>
        <end position="318"/>
    </location>
</feature>
<feature type="compositionally biased region" description="Basic and acidic residues" evidence="8">
    <location>
        <begin position="51"/>
        <end position="61"/>
    </location>
</feature>
<dbReference type="GO" id="GO:0033557">
    <property type="term" value="C:Slx1-Slx4 complex"/>
    <property type="evidence" value="ECO:0007669"/>
    <property type="project" value="InterPro"/>
</dbReference>
<evidence type="ECO:0000256" key="6">
    <source>
        <dbReference type="ARBA" id="ARBA00023242"/>
    </source>
</evidence>
<evidence type="ECO:0000256" key="3">
    <source>
        <dbReference type="ARBA" id="ARBA00022763"/>
    </source>
</evidence>
<dbReference type="GO" id="GO:0006281">
    <property type="term" value="P:DNA repair"/>
    <property type="evidence" value="ECO:0007669"/>
    <property type="project" value="UniProtKB-KW"/>
</dbReference>
<accession>A0A8H3VPH8</accession>
<proteinExistence type="inferred from homology"/>
<dbReference type="InterPro" id="IPR018574">
    <property type="entry name" value="Structure-sp_endonuc_su_Slx4"/>
</dbReference>
<reference evidence="9 10" key="1">
    <citation type="submission" date="2019-07" db="EMBL/GenBank/DDBJ databases">
        <title>Venturia inaequalis Genome Resource.</title>
        <authorList>
            <person name="Lichtner F.J."/>
        </authorList>
    </citation>
    <scope>NUCLEOTIDE SEQUENCE [LARGE SCALE GENOMIC DNA]</scope>
    <source>
        <strain evidence="9 10">DMI_063113</strain>
    </source>
</reference>
<dbReference type="Proteomes" id="UP000490939">
    <property type="component" value="Unassembled WGS sequence"/>
</dbReference>
<evidence type="ECO:0000313" key="10">
    <source>
        <dbReference type="Proteomes" id="UP000490939"/>
    </source>
</evidence>
<feature type="compositionally biased region" description="Basic residues" evidence="8">
    <location>
        <begin position="481"/>
        <end position="500"/>
    </location>
</feature>
<keyword evidence="10" id="KW-1185">Reference proteome</keyword>